<reference evidence="2 3" key="1">
    <citation type="submission" date="2020-04" db="EMBL/GenBank/DDBJ databases">
        <title>Description of novel Gluconacetobacter.</title>
        <authorList>
            <person name="Sombolestani A."/>
        </authorList>
    </citation>
    <scope>NUCLEOTIDE SEQUENCE [LARGE SCALE GENOMIC DNA]</scope>
    <source>
        <strain evidence="2 3">LMG 19747</strain>
    </source>
</reference>
<gene>
    <name evidence="2" type="ORF">HLH48_10400</name>
</gene>
<name>A0A7W4ICY8_9PROT</name>
<evidence type="ECO:0000313" key="2">
    <source>
        <dbReference type="EMBL" id="MBB2160581.1"/>
    </source>
</evidence>
<sequence length="166" mass="18701">MSDTTTSTVLEFPTKPTKTLSSHEKIWGKAVLTHGYTALPSMLIQAQSRLGITPLQFNILAQLLDYWRDPTRAPFPSKADLADRIGCKPKTIQTNIRALEKAGLVARELRRTAAGDWNSNIYHLTGLVGRVQKLEPEFAEAKAKKREAREAQKRAETPRHRRNEQA</sequence>
<dbReference type="InterPro" id="IPR036388">
    <property type="entry name" value="WH-like_DNA-bd_sf"/>
</dbReference>
<dbReference type="Proteomes" id="UP000589085">
    <property type="component" value="Unassembled WGS sequence"/>
</dbReference>
<dbReference type="Gene3D" id="1.10.10.10">
    <property type="entry name" value="Winged helix-like DNA-binding domain superfamily/Winged helix DNA-binding domain"/>
    <property type="match status" value="1"/>
</dbReference>
<feature type="region of interest" description="Disordered" evidence="1">
    <location>
        <begin position="139"/>
        <end position="166"/>
    </location>
</feature>
<evidence type="ECO:0000256" key="1">
    <source>
        <dbReference type="SAM" id="MobiDB-lite"/>
    </source>
</evidence>
<proteinExistence type="predicted"/>
<organism evidence="2 3">
    <name type="scientific">Gluconacetobacter sacchari</name>
    <dbReference type="NCBI Taxonomy" id="92759"/>
    <lineage>
        <taxon>Bacteria</taxon>
        <taxon>Pseudomonadati</taxon>
        <taxon>Pseudomonadota</taxon>
        <taxon>Alphaproteobacteria</taxon>
        <taxon>Acetobacterales</taxon>
        <taxon>Acetobacteraceae</taxon>
        <taxon>Gluconacetobacter</taxon>
    </lineage>
</organism>
<dbReference type="InterPro" id="IPR036390">
    <property type="entry name" value="WH_DNA-bd_sf"/>
</dbReference>
<comment type="caution">
    <text evidence="2">The sequence shown here is derived from an EMBL/GenBank/DDBJ whole genome shotgun (WGS) entry which is preliminary data.</text>
</comment>
<protein>
    <submittedName>
        <fullName evidence="2">Helix-turn-helix domain-containing protein</fullName>
    </submittedName>
</protein>
<dbReference type="SUPFAM" id="SSF46785">
    <property type="entry name" value="Winged helix' DNA-binding domain"/>
    <property type="match status" value="1"/>
</dbReference>
<dbReference type="Pfam" id="PF13730">
    <property type="entry name" value="HTH_36"/>
    <property type="match status" value="1"/>
</dbReference>
<accession>A0A7W4ICY8</accession>
<evidence type="ECO:0000313" key="3">
    <source>
        <dbReference type="Proteomes" id="UP000589085"/>
    </source>
</evidence>
<dbReference type="RefSeq" id="WP_182997447.1">
    <property type="nucleotide sequence ID" value="NZ_JABEQJ010000012.1"/>
</dbReference>
<dbReference type="AlphaFoldDB" id="A0A7W4ICY8"/>
<dbReference type="EMBL" id="JABEQJ010000012">
    <property type="protein sequence ID" value="MBB2160581.1"/>
    <property type="molecule type" value="Genomic_DNA"/>
</dbReference>